<evidence type="ECO:0000256" key="9">
    <source>
        <dbReference type="ARBA" id="ARBA00022490"/>
    </source>
</evidence>
<dbReference type="GO" id="GO:0016208">
    <property type="term" value="F:AMP binding"/>
    <property type="evidence" value="ECO:0007669"/>
    <property type="project" value="TreeGrafter"/>
</dbReference>
<evidence type="ECO:0000256" key="8">
    <source>
        <dbReference type="ARBA" id="ARBA00017366"/>
    </source>
</evidence>
<dbReference type="NCBIfam" id="NF002636">
    <property type="entry name" value="PRK02304.1-5"/>
    <property type="match status" value="1"/>
</dbReference>
<dbReference type="InterPro" id="IPR029057">
    <property type="entry name" value="PRTase-like"/>
</dbReference>
<evidence type="ECO:0000256" key="6">
    <source>
        <dbReference type="ARBA" id="ARBA00011738"/>
    </source>
</evidence>
<dbReference type="GO" id="GO:0006168">
    <property type="term" value="P:adenine salvage"/>
    <property type="evidence" value="ECO:0007669"/>
    <property type="project" value="InterPro"/>
</dbReference>
<dbReference type="EC" id="2.4.2.7" evidence="7"/>
<dbReference type="GO" id="GO:0002055">
    <property type="term" value="F:adenine binding"/>
    <property type="evidence" value="ECO:0007669"/>
    <property type="project" value="TreeGrafter"/>
</dbReference>
<dbReference type="SUPFAM" id="SSF53271">
    <property type="entry name" value="PRTase-like"/>
    <property type="match status" value="1"/>
</dbReference>
<evidence type="ECO:0000256" key="7">
    <source>
        <dbReference type="ARBA" id="ARBA00011893"/>
    </source>
</evidence>
<dbReference type="InterPro" id="IPR005764">
    <property type="entry name" value="Ade_phspho_trans"/>
</dbReference>
<dbReference type="GO" id="GO:0006166">
    <property type="term" value="P:purine ribonucleoside salvage"/>
    <property type="evidence" value="ECO:0007669"/>
    <property type="project" value="UniProtKB-KW"/>
</dbReference>
<comment type="pathway">
    <text evidence="4">Purine metabolism; AMP biosynthesis via salvage pathway; AMP from adenine: step 1/1.</text>
</comment>
<dbReference type="GO" id="GO:0003999">
    <property type="term" value="F:adenine phosphoribosyltransferase activity"/>
    <property type="evidence" value="ECO:0007669"/>
    <property type="project" value="UniProtKB-EC"/>
</dbReference>
<dbReference type="Gene3D" id="3.40.50.2020">
    <property type="match status" value="1"/>
</dbReference>
<protein>
    <recommendedName>
        <fullName evidence="8">Adenine phosphoribosyltransferase</fullName>
        <ecNumber evidence="7">2.4.2.7</ecNumber>
    </recommendedName>
</protein>
<keyword evidence="14" id="KW-1185">Reference proteome</keyword>
<dbReference type="Proteomes" id="UP000515162">
    <property type="component" value="Chromosome 3L"/>
</dbReference>
<comment type="subunit">
    <text evidence="6">Homodimer.</text>
</comment>
<gene>
    <name evidence="15" type="primary">LOC117141421</name>
</gene>
<sequence length="182" mass="19777">MSPSISAEDKLDYVKSKIGEYPNFPKEGILFRDIFGALTDPKACVYLRDLLVDHIRESAPEAEIIVGLDSRGFLFNLLIATELGLGCAPIRKKGKLAGEVVSVEYKLEYGSDTFELQKSAIKPGQKVVVVDDLLATGGSLVAATELIRKVGGVVVESLVVMELVGLEGRKRLDGKVHSLIKY</sequence>
<dbReference type="GO" id="GO:0044209">
    <property type="term" value="P:AMP salvage"/>
    <property type="evidence" value="ECO:0007669"/>
    <property type="project" value="UniProtKB-UniPathway"/>
</dbReference>
<comment type="subcellular location">
    <subcellularLocation>
        <location evidence="3">Cytoplasm</location>
    </subcellularLocation>
</comment>
<evidence type="ECO:0000256" key="1">
    <source>
        <dbReference type="ARBA" id="ARBA00000868"/>
    </source>
</evidence>
<accession>A0A6P8JWR1</accession>
<reference evidence="15" key="1">
    <citation type="submission" date="2025-08" db="UniProtKB">
        <authorList>
            <consortium name="RefSeq"/>
        </authorList>
    </citation>
    <scope>IDENTIFICATION</scope>
    <source>
        <strain evidence="15">Mau12</strain>
        <tissue evidence="15">Whole Body</tissue>
    </source>
</reference>
<comment type="catalytic activity">
    <reaction evidence="1">
        <text>AMP + diphosphate = 5-phospho-alpha-D-ribose 1-diphosphate + adenine</text>
        <dbReference type="Rhea" id="RHEA:16609"/>
        <dbReference type="ChEBI" id="CHEBI:16708"/>
        <dbReference type="ChEBI" id="CHEBI:33019"/>
        <dbReference type="ChEBI" id="CHEBI:58017"/>
        <dbReference type="ChEBI" id="CHEBI:456215"/>
        <dbReference type="EC" id="2.4.2.7"/>
    </reaction>
</comment>
<evidence type="ECO:0000259" key="13">
    <source>
        <dbReference type="Pfam" id="PF00156"/>
    </source>
</evidence>
<dbReference type="CTD" id="353"/>
<keyword evidence="9" id="KW-0963">Cytoplasm</keyword>
<comment type="similarity">
    <text evidence="5">Belongs to the purine/pyrimidine phosphoribosyltransferase family.</text>
</comment>
<evidence type="ECO:0000256" key="5">
    <source>
        <dbReference type="ARBA" id="ARBA00008391"/>
    </source>
</evidence>
<evidence type="ECO:0000313" key="14">
    <source>
        <dbReference type="Proteomes" id="UP000515162"/>
    </source>
</evidence>
<dbReference type="PANTHER" id="PTHR32315:SF3">
    <property type="entry name" value="ADENINE PHOSPHORIBOSYLTRANSFERASE"/>
    <property type="match status" value="1"/>
</dbReference>
<evidence type="ECO:0000256" key="2">
    <source>
        <dbReference type="ARBA" id="ARBA00003968"/>
    </source>
</evidence>
<evidence type="ECO:0000256" key="4">
    <source>
        <dbReference type="ARBA" id="ARBA00004659"/>
    </source>
</evidence>
<dbReference type="InterPro" id="IPR000836">
    <property type="entry name" value="PRTase_dom"/>
</dbReference>
<evidence type="ECO:0000256" key="11">
    <source>
        <dbReference type="ARBA" id="ARBA00022679"/>
    </source>
</evidence>
<comment type="function">
    <text evidence="2">Catalyzes a salvage reaction resulting in the formation of AMP, that is energically less costly than de novo synthesis.</text>
</comment>
<evidence type="ECO:0000313" key="15">
    <source>
        <dbReference type="RefSeq" id="XP_033160740.1"/>
    </source>
</evidence>
<keyword evidence="11" id="KW-0808">Transferase</keyword>
<dbReference type="HAMAP" id="MF_00004">
    <property type="entry name" value="Aden_phosphoribosyltr"/>
    <property type="match status" value="1"/>
</dbReference>
<dbReference type="FunFam" id="3.40.50.2020:FF:000021">
    <property type="entry name" value="Adenine phosphoribosyltransferase"/>
    <property type="match status" value="1"/>
</dbReference>
<name>A0A6P8JWR1_DROMA</name>
<dbReference type="RefSeq" id="XP_033160740.1">
    <property type="nucleotide sequence ID" value="XM_033304849.1"/>
</dbReference>
<dbReference type="CDD" id="cd06223">
    <property type="entry name" value="PRTases_typeI"/>
    <property type="match status" value="1"/>
</dbReference>
<dbReference type="GO" id="GO:0005737">
    <property type="term" value="C:cytoplasm"/>
    <property type="evidence" value="ECO:0007669"/>
    <property type="project" value="UniProtKB-SubCell"/>
</dbReference>
<evidence type="ECO:0000256" key="12">
    <source>
        <dbReference type="ARBA" id="ARBA00022726"/>
    </source>
</evidence>
<keyword evidence="10 15" id="KW-0328">Glycosyltransferase</keyword>
<keyword evidence="12" id="KW-0660">Purine salvage</keyword>
<dbReference type="Pfam" id="PF00156">
    <property type="entry name" value="Pribosyltran"/>
    <property type="match status" value="1"/>
</dbReference>
<dbReference type="AlphaFoldDB" id="A0A6P8JWR1"/>
<organism evidence="14 15">
    <name type="scientific">Drosophila mauritiana</name>
    <name type="common">Fruit fly</name>
    <dbReference type="NCBI Taxonomy" id="7226"/>
    <lineage>
        <taxon>Eukaryota</taxon>
        <taxon>Metazoa</taxon>
        <taxon>Ecdysozoa</taxon>
        <taxon>Arthropoda</taxon>
        <taxon>Hexapoda</taxon>
        <taxon>Insecta</taxon>
        <taxon>Pterygota</taxon>
        <taxon>Neoptera</taxon>
        <taxon>Endopterygota</taxon>
        <taxon>Diptera</taxon>
        <taxon>Brachycera</taxon>
        <taxon>Muscomorpha</taxon>
        <taxon>Ephydroidea</taxon>
        <taxon>Drosophilidae</taxon>
        <taxon>Drosophila</taxon>
        <taxon>Sophophora</taxon>
    </lineage>
</organism>
<dbReference type="PANTHER" id="PTHR32315">
    <property type="entry name" value="ADENINE PHOSPHORIBOSYLTRANSFERASE"/>
    <property type="match status" value="1"/>
</dbReference>
<feature type="domain" description="Phosphoribosyltransferase" evidence="13">
    <location>
        <begin position="47"/>
        <end position="162"/>
    </location>
</feature>
<dbReference type="UniPathway" id="UPA00588">
    <property type="reaction ID" value="UER00646"/>
</dbReference>
<evidence type="ECO:0000256" key="10">
    <source>
        <dbReference type="ARBA" id="ARBA00022676"/>
    </source>
</evidence>
<evidence type="ECO:0000256" key="3">
    <source>
        <dbReference type="ARBA" id="ARBA00004496"/>
    </source>
</evidence>
<proteinExistence type="inferred from homology"/>
<dbReference type="GeneID" id="117141421"/>
<dbReference type="InterPro" id="IPR050054">
    <property type="entry name" value="UPRTase/APRTase"/>
</dbReference>